<dbReference type="InterPro" id="IPR020904">
    <property type="entry name" value="Sc_DH/Rdtase_CS"/>
</dbReference>
<keyword evidence="2" id="KW-0521">NADP</keyword>
<dbReference type="InterPro" id="IPR036291">
    <property type="entry name" value="NAD(P)-bd_dom_sf"/>
</dbReference>
<reference evidence="3" key="1">
    <citation type="journal article" date="2020" name="Stud. Mycol.">
        <title>101 Dothideomycetes genomes: a test case for predicting lifestyles and emergence of pathogens.</title>
        <authorList>
            <person name="Haridas S."/>
            <person name="Albert R."/>
            <person name="Binder M."/>
            <person name="Bloem J."/>
            <person name="Labutti K."/>
            <person name="Salamov A."/>
            <person name="Andreopoulos B."/>
            <person name="Baker S."/>
            <person name="Barry K."/>
            <person name="Bills G."/>
            <person name="Bluhm B."/>
            <person name="Cannon C."/>
            <person name="Castanera R."/>
            <person name="Culley D."/>
            <person name="Daum C."/>
            <person name="Ezra D."/>
            <person name="Gonzalez J."/>
            <person name="Henrissat B."/>
            <person name="Kuo A."/>
            <person name="Liang C."/>
            <person name="Lipzen A."/>
            <person name="Lutzoni F."/>
            <person name="Magnuson J."/>
            <person name="Mondo S."/>
            <person name="Nolan M."/>
            <person name="Ohm R."/>
            <person name="Pangilinan J."/>
            <person name="Park H.-J."/>
            <person name="Ramirez L."/>
            <person name="Alfaro M."/>
            <person name="Sun H."/>
            <person name="Tritt A."/>
            <person name="Yoshinaga Y."/>
            <person name="Zwiers L.-H."/>
            <person name="Turgeon B."/>
            <person name="Goodwin S."/>
            <person name="Spatafora J."/>
            <person name="Crous P."/>
            <person name="Grigoriev I."/>
        </authorList>
    </citation>
    <scope>NUCLEOTIDE SEQUENCE</scope>
    <source>
        <strain evidence="3">CBS 627.86</strain>
    </source>
</reference>
<keyword evidence="4" id="KW-1185">Reference proteome</keyword>
<evidence type="ECO:0000256" key="1">
    <source>
        <dbReference type="ARBA" id="ARBA00006484"/>
    </source>
</evidence>
<gene>
    <name evidence="3" type="ORF">BDV96DRAFT_654882</name>
</gene>
<dbReference type="EMBL" id="ML977365">
    <property type="protein sequence ID" value="KAF2106168.1"/>
    <property type="molecule type" value="Genomic_DNA"/>
</dbReference>
<dbReference type="FunFam" id="3.40.50.720:FF:000084">
    <property type="entry name" value="Short-chain dehydrogenase reductase"/>
    <property type="match status" value="1"/>
</dbReference>
<comment type="similarity">
    <text evidence="1">Belongs to the short-chain dehydrogenases/reductases (SDR) family.</text>
</comment>
<dbReference type="PROSITE" id="PS00061">
    <property type="entry name" value="ADH_SHORT"/>
    <property type="match status" value="1"/>
</dbReference>
<accession>A0A6A5YJ59</accession>
<evidence type="ECO:0000313" key="3">
    <source>
        <dbReference type="EMBL" id="KAF2106168.1"/>
    </source>
</evidence>
<evidence type="ECO:0000313" key="4">
    <source>
        <dbReference type="Proteomes" id="UP000799770"/>
    </source>
</evidence>
<protein>
    <submittedName>
        <fullName evidence="3">Uncharacterized protein</fullName>
    </submittedName>
</protein>
<organism evidence="3 4">
    <name type="scientific">Lophiotrema nucula</name>
    <dbReference type="NCBI Taxonomy" id="690887"/>
    <lineage>
        <taxon>Eukaryota</taxon>
        <taxon>Fungi</taxon>
        <taxon>Dikarya</taxon>
        <taxon>Ascomycota</taxon>
        <taxon>Pezizomycotina</taxon>
        <taxon>Dothideomycetes</taxon>
        <taxon>Pleosporomycetidae</taxon>
        <taxon>Pleosporales</taxon>
        <taxon>Lophiotremataceae</taxon>
        <taxon>Lophiotrema</taxon>
    </lineage>
</organism>
<dbReference type="PANTHER" id="PTHR42760">
    <property type="entry name" value="SHORT-CHAIN DEHYDROGENASES/REDUCTASES FAMILY MEMBER"/>
    <property type="match status" value="1"/>
</dbReference>
<dbReference type="AlphaFoldDB" id="A0A6A5YJ59"/>
<dbReference type="Pfam" id="PF13561">
    <property type="entry name" value="adh_short_C2"/>
    <property type="match status" value="1"/>
</dbReference>
<dbReference type="SUPFAM" id="SSF51735">
    <property type="entry name" value="NAD(P)-binding Rossmann-fold domains"/>
    <property type="match status" value="1"/>
</dbReference>
<dbReference type="GO" id="GO:0016616">
    <property type="term" value="F:oxidoreductase activity, acting on the CH-OH group of donors, NAD or NADP as acceptor"/>
    <property type="evidence" value="ECO:0007669"/>
    <property type="project" value="TreeGrafter"/>
</dbReference>
<sequence length="277" mass="28989">MDVPGYALITGAASGIGRACAHAFANEGSAGLALLDLNADALDLVKGEIETVISKRQNGVINGHGPPQILTYGLDITNEKSVNSVVNEVAQEFGRIDYVVNAAGIAIKHQGGAAFAKTSDWQRVLDINITGTFFVLRAAAQVMLKQEPILSSIDGRPLQRGSIVNFSSIQGVVGITLSTAYTTAKHAVIGLTRTASEDYAGQGLRINAICPGYTKTPMTTKNSDVLKAMEERVASAVPMGRMGDPKEIADGVMYLAGGRSSFVTGSALIVDGGYTSR</sequence>
<proteinExistence type="inferred from homology"/>
<dbReference type="CDD" id="cd05233">
    <property type="entry name" value="SDR_c"/>
    <property type="match status" value="1"/>
</dbReference>
<name>A0A6A5YJ59_9PLEO</name>
<dbReference type="Gene3D" id="3.40.50.720">
    <property type="entry name" value="NAD(P)-binding Rossmann-like Domain"/>
    <property type="match status" value="1"/>
</dbReference>
<dbReference type="PRINTS" id="PR00080">
    <property type="entry name" value="SDRFAMILY"/>
</dbReference>
<dbReference type="InterPro" id="IPR002347">
    <property type="entry name" value="SDR_fam"/>
</dbReference>
<dbReference type="Proteomes" id="UP000799770">
    <property type="component" value="Unassembled WGS sequence"/>
</dbReference>
<evidence type="ECO:0000256" key="2">
    <source>
        <dbReference type="ARBA" id="ARBA00022857"/>
    </source>
</evidence>
<dbReference type="PRINTS" id="PR00081">
    <property type="entry name" value="GDHRDH"/>
</dbReference>
<dbReference type="OrthoDB" id="5840532at2759"/>